<proteinExistence type="predicted"/>
<feature type="transmembrane region" description="Helical" evidence="8">
    <location>
        <begin position="20"/>
        <end position="41"/>
    </location>
</feature>
<keyword evidence="7 8" id="KW-0472">Membrane</keyword>
<dbReference type="InterPro" id="IPR050297">
    <property type="entry name" value="LipidA_mod_glycosyltrf_83"/>
</dbReference>
<reference evidence="10 11" key="1">
    <citation type="submission" date="2016-11" db="EMBL/GenBank/DDBJ databases">
        <authorList>
            <person name="Varghese N."/>
            <person name="Submissions S."/>
        </authorList>
    </citation>
    <scope>NUCLEOTIDE SEQUENCE [LARGE SCALE GENOMIC DNA]</scope>
    <source>
        <strain evidence="10 11">DSM 19027</strain>
    </source>
</reference>
<evidence type="ECO:0000256" key="6">
    <source>
        <dbReference type="ARBA" id="ARBA00022989"/>
    </source>
</evidence>
<dbReference type="GO" id="GO:0009103">
    <property type="term" value="P:lipopolysaccharide biosynthetic process"/>
    <property type="evidence" value="ECO:0007669"/>
    <property type="project" value="UniProtKB-ARBA"/>
</dbReference>
<keyword evidence="3 10" id="KW-0328">Glycosyltransferase</keyword>
<evidence type="ECO:0000313" key="10">
    <source>
        <dbReference type="EMBL" id="SHI74209.1"/>
    </source>
</evidence>
<feature type="transmembrane region" description="Helical" evidence="8">
    <location>
        <begin position="251"/>
        <end position="268"/>
    </location>
</feature>
<feature type="transmembrane region" description="Helical" evidence="8">
    <location>
        <begin position="113"/>
        <end position="133"/>
    </location>
</feature>
<dbReference type="Proteomes" id="UP000324781">
    <property type="component" value="Unassembled WGS sequence"/>
</dbReference>
<evidence type="ECO:0000256" key="3">
    <source>
        <dbReference type="ARBA" id="ARBA00022676"/>
    </source>
</evidence>
<keyword evidence="11" id="KW-1185">Reference proteome</keyword>
<gene>
    <name evidence="10" type="ORF">SAMN05444373_100826</name>
</gene>
<keyword evidence="4 10" id="KW-0808">Transferase</keyword>
<keyword evidence="2" id="KW-1003">Cell membrane</keyword>
<evidence type="ECO:0000256" key="2">
    <source>
        <dbReference type="ARBA" id="ARBA00022475"/>
    </source>
</evidence>
<dbReference type="EMBL" id="FQZP01000008">
    <property type="protein sequence ID" value="SHI74209.1"/>
    <property type="molecule type" value="Genomic_DNA"/>
</dbReference>
<dbReference type="GO" id="GO:0016763">
    <property type="term" value="F:pentosyltransferase activity"/>
    <property type="evidence" value="ECO:0007669"/>
    <property type="project" value="TreeGrafter"/>
</dbReference>
<dbReference type="AlphaFoldDB" id="A0A1M6DMA8"/>
<protein>
    <submittedName>
        <fullName evidence="10">Dolichyl-phosphate-mannose-protein mannosyltransferase</fullName>
    </submittedName>
</protein>
<organism evidence="10 11">
    <name type="scientific">Thermoclostridium caenicola</name>
    <dbReference type="NCBI Taxonomy" id="659425"/>
    <lineage>
        <taxon>Bacteria</taxon>
        <taxon>Bacillati</taxon>
        <taxon>Bacillota</taxon>
        <taxon>Clostridia</taxon>
        <taxon>Eubacteriales</taxon>
        <taxon>Oscillospiraceae</taxon>
        <taxon>Thermoclostridium</taxon>
    </lineage>
</organism>
<feature type="transmembrane region" description="Helical" evidence="8">
    <location>
        <begin position="388"/>
        <end position="405"/>
    </location>
</feature>
<name>A0A1M6DMA8_9FIRM</name>
<dbReference type="GO" id="GO:0005886">
    <property type="term" value="C:plasma membrane"/>
    <property type="evidence" value="ECO:0007669"/>
    <property type="project" value="UniProtKB-SubCell"/>
</dbReference>
<accession>A0A1M6DMA8</accession>
<feature type="domain" description="Glycosyltransferase RgtA/B/C/D-like" evidence="9">
    <location>
        <begin position="91"/>
        <end position="225"/>
    </location>
</feature>
<evidence type="ECO:0000256" key="7">
    <source>
        <dbReference type="ARBA" id="ARBA00023136"/>
    </source>
</evidence>
<feature type="transmembrane region" description="Helical" evidence="8">
    <location>
        <begin position="364"/>
        <end position="381"/>
    </location>
</feature>
<evidence type="ECO:0000256" key="5">
    <source>
        <dbReference type="ARBA" id="ARBA00022692"/>
    </source>
</evidence>
<sequence>MGKIIFPEEDMTDRKKMKPALCAVLIGIFLLALVLRGMAFLRFKDNMSLSGDARNYWLMSHQLADTGIYGYWYDGNPYGGSPGVSNARVMPGYPLFLTLVYKVVGDPWRQITAVRLIQAFLGSLSALLAFAAVRRIFGKDLPAVLTALLVAVYPTYVLSCTLLLTEGLGLFTMLLYFYAAALAFDTGNKYLHLLAGMAFGLHILVRPTLLPLFIVPFIYLLISGRKKSGPIGFRNPGRAIGMYTTGEIGKLFFLQLAGLVVVMAPWWIRNLVTLGSLIITAKGDGNALLAGTYPYWQDYFQDIPESIKGVNDAQREWAIRRIINGLKTEPWLYIKWFTWGKTQHTFGTPYLVNLVPEIKKVHEWLHNQILWFGIGGMLLHSVRQLKGFYLYLYGLIILGLQLLFIPDPRYAYQLMFFLMVGAAFLVDQILELARALLGLNKSGWTR</sequence>
<keyword evidence="6 8" id="KW-1133">Transmembrane helix</keyword>
<evidence type="ECO:0000256" key="4">
    <source>
        <dbReference type="ARBA" id="ARBA00022679"/>
    </source>
</evidence>
<comment type="subcellular location">
    <subcellularLocation>
        <location evidence="1">Cell membrane</location>
        <topology evidence="1">Multi-pass membrane protein</topology>
    </subcellularLocation>
</comment>
<dbReference type="PANTHER" id="PTHR33908">
    <property type="entry name" value="MANNOSYLTRANSFERASE YKCB-RELATED"/>
    <property type="match status" value="1"/>
</dbReference>
<evidence type="ECO:0000256" key="1">
    <source>
        <dbReference type="ARBA" id="ARBA00004651"/>
    </source>
</evidence>
<feature type="transmembrane region" description="Helical" evidence="8">
    <location>
        <begin position="411"/>
        <end position="430"/>
    </location>
</feature>
<dbReference type="Pfam" id="PF13231">
    <property type="entry name" value="PMT_2"/>
    <property type="match status" value="1"/>
</dbReference>
<feature type="transmembrane region" description="Helical" evidence="8">
    <location>
        <begin position="145"/>
        <end position="178"/>
    </location>
</feature>
<evidence type="ECO:0000313" key="11">
    <source>
        <dbReference type="Proteomes" id="UP000324781"/>
    </source>
</evidence>
<feature type="transmembrane region" description="Helical" evidence="8">
    <location>
        <begin position="190"/>
        <end position="222"/>
    </location>
</feature>
<keyword evidence="5 8" id="KW-0812">Transmembrane</keyword>
<dbReference type="PANTHER" id="PTHR33908:SF11">
    <property type="entry name" value="MEMBRANE PROTEIN"/>
    <property type="match status" value="1"/>
</dbReference>
<evidence type="ECO:0000256" key="8">
    <source>
        <dbReference type="SAM" id="Phobius"/>
    </source>
</evidence>
<dbReference type="InterPro" id="IPR038731">
    <property type="entry name" value="RgtA/B/C-like"/>
</dbReference>
<evidence type="ECO:0000259" key="9">
    <source>
        <dbReference type="Pfam" id="PF13231"/>
    </source>
</evidence>